<protein>
    <submittedName>
        <fullName evidence="3">Uncharacterized protein</fullName>
    </submittedName>
</protein>
<name>A0A1X0NRL1_9TRYP</name>
<feature type="region of interest" description="Disordered" evidence="1">
    <location>
        <begin position="44"/>
        <end position="75"/>
    </location>
</feature>
<feature type="compositionally biased region" description="Basic and acidic residues" evidence="1">
    <location>
        <begin position="159"/>
        <end position="171"/>
    </location>
</feature>
<feature type="region of interest" description="Disordered" evidence="1">
    <location>
        <begin position="127"/>
        <end position="171"/>
    </location>
</feature>
<keyword evidence="2" id="KW-0812">Transmembrane</keyword>
<dbReference type="Proteomes" id="UP000192257">
    <property type="component" value="Unassembled WGS sequence"/>
</dbReference>
<feature type="compositionally biased region" description="Low complexity" evidence="1">
    <location>
        <begin position="61"/>
        <end position="75"/>
    </location>
</feature>
<evidence type="ECO:0000256" key="1">
    <source>
        <dbReference type="SAM" id="MobiDB-lite"/>
    </source>
</evidence>
<proteinExistence type="predicted"/>
<keyword evidence="2" id="KW-0472">Membrane</keyword>
<dbReference type="RefSeq" id="XP_028880816.1">
    <property type="nucleotide sequence ID" value="XM_029027939.1"/>
</dbReference>
<dbReference type="OrthoDB" id="10600016at2759"/>
<accession>A0A1X0NRL1</accession>
<gene>
    <name evidence="3" type="ORF">TM35_000262020</name>
</gene>
<dbReference type="AlphaFoldDB" id="A0A1X0NRL1"/>
<dbReference type="EMBL" id="NBCO01000026">
    <property type="protein sequence ID" value="ORC86750.1"/>
    <property type="molecule type" value="Genomic_DNA"/>
</dbReference>
<sequence length="171" mass="19574">MWEVTLVILALGVLFIGVGLAKMVYQRRARKRLQRAAEQLENIARENRMANDTDTNNSTNPIRPLQQSQQRQQLSPSLISHHTPLPLSMQRSGERVHAIPIQVRSEAVFVNGALVPRDDAHVYGTGHYLPRSEDMQESKVYEEEDNIEEREEEEGGGEIQKEVEKQHEKKP</sequence>
<evidence type="ECO:0000313" key="3">
    <source>
        <dbReference type="EMBL" id="ORC86750.1"/>
    </source>
</evidence>
<feature type="compositionally biased region" description="Basic and acidic residues" evidence="1">
    <location>
        <begin position="130"/>
        <end position="141"/>
    </location>
</feature>
<keyword evidence="4" id="KW-1185">Reference proteome</keyword>
<organism evidence="3 4">
    <name type="scientific">Trypanosoma theileri</name>
    <dbReference type="NCBI Taxonomy" id="67003"/>
    <lineage>
        <taxon>Eukaryota</taxon>
        <taxon>Discoba</taxon>
        <taxon>Euglenozoa</taxon>
        <taxon>Kinetoplastea</taxon>
        <taxon>Metakinetoplastina</taxon>
        <taxon>Trypanosomatida</taxon>
        <taxon>Trypanosomatidae</taxon>
        <taxon>Trypanosoma</taxon>
    </lineage>
</organism>
<dbReference type="GeneID" id="39987719"/>
<evidence type="ECO:0000313" key="4">
    <source>
        <dbReference type="Proteomes" id="UP000192257"/>
    </source>
</evidence>
<evidence type="ECO:0000256" key="2">
    <source>
        <dbReference type="SAM" id="Phobius"/>
    </source>
</evidence>
<keyword evidence="2" id="KW-1133">Transmembrane helix</keyword>
<comment type="caution">
    <text evidence="3">The sequence shown here is derived from an EMBL/GenBank/DDBJ whole genome shotgun (WGS) entry which is preliminary data.</text>
</comment>
<dbReference type="VEuPathDB" id="TriTrypDB:TM35_000262020"/>
<feature type="transmembrane region" description="Helical" evidence="2">
    <location>
        <begin position="6"/>
        <end position="25"/>
    </location>
</feature>
<reference evidence="3 4" key="1">
    <citation type="submission" date="2017-03" db="EMBL/GenBank/DDBJ databases">
        <title>An alternative strategy for trypanosome survival in the mammalian bloodstream revealed through genome and transcriptome analysis of the ubiquitous bovine parasite Trypanosoma (Megatrypanum) theileri.</title>
        <authorList>
            <person name="Kelly S."/>
            <person name="Ivens A."/>
            <person name="Mott A."/>
            <person name="O'Neill E."/>
            <person name="Emms D."/>
            <person name="Macleod O."/>
            <person name="Voorheis P."/>
            <person name="Matthews J."/>
            <person name="Matthews K."/>
            <person name="Carrington M."/>
        </authorList>
    </citation>
    <scope>NUCLEOTIDE SEQUENCE [LARGE SCALE GENOMIC DNA]</scope>
    <source>
        <strain evidence="3">Edinburgh</strain>
    </source>
</reference>
<feature type="compositionally biased region" description="Acidic residues" evidence="1">
    <location>
        <begin position="142"/>
        <end position="156"/>
    </location>
</feature>